<evidence type="ECO:0000313" key="6">
    <source>
        <dbReference type="Proteomes" id="UP000694844"/>
    </source>
</evidence>
<evidence type="ECO:0000256" key="4">
    <source>
        <dbReference type="ARBA" id="ARBA00023136"/>
    </source>
</evidence>
<dbReference type="GO" id="GO:0005886">
    <property type="term" value="C:plasma membrane"/>
    <property type="evidence" value="ECO:0007669"/>
    <property type="project" value="TreeGrafter"/>
</dbReference>
<dbReference type="GO" id="GO:0007605">
    <property type="term" value="P:sensory perception of sound"/>
    <property type="evidence" value="ECO:0007669"/>
    <property type="project" value="TreeGrafter"/>
</dbReference>
<keyword evidence="2 5" id="KW-0812">Transmembrane</keyword>
<comment type="subcellular location">
    <subcellularLocation>
        <location evidence="1">Membrane</location>
        <topology evidence="1">Multi-pass membrane protein</topology>
    </subcellularLocation>
</comment>
<sequence length="256" mass="28559">MDREAEHLPEFKRMHHLTYRKNLRSVTVVWGIFSACFVILNAVAFIQPQWIGDTESSPGTGFFGLYEYCEQLQIGGEYSCRGDFMDFTTLTNDSFRAASMLVGLCNLLFIFAVVCLLLFCFLKAATVLKICGALQIIGCICMALGCIIYPNGWDDERVRLTCGKEADKYKVGQCQVRWAFILSIVLIFNALGLASLAFMLAAKQANLLQKSEYRKQKSSFTNGGFTDIGQMDEKPAIEETAIVDGSSQQADVDIRL</sequence>
<reference evidence="7" key="1">
    <citation type="submission" date="2025-08" db="UniProtKB">
        <authorList>
            <consortium name="RefSeq"/>
        </authorList>
    </citation>
    <scope>IDENTIFICATION</scope>
    <source>
        <tissue evidence="7">Whole sample</tissue>
    </source>
</reference>
<dbReference type="PANTHER" id="PTHR12489:SF1">
    <property type="entry name" value="LP10272P"/>
    <property type="match status" value="1"/>
</dbReference>
<accession>A0A8B8B224</accession>
<evidence type="ECO:0000313" key="7">
    <source>
        <dbReference type="RefSeq" id="XP_022297356.1"/>
    </source>
</evidence>
<feature type="transmembrane region" description="Helical" evidence="5">
    <location>
        <begin position="127"/>
        <end position="150"/>
    </location>
</feature>
<organism evidence="6 7">
    <name type="scientific">Crassostrea virginica</name>
    <name type="common">Eastern oyster</name>
    <dbReference type="NCBI Taxonomy" id="6565"/>
    <lineage>
        <taxon>Eukaryota</taxon>
        <taxon>Metazoa</taxon>
        <taxon>Spiralia</taxon>
        <taxon>Lophotrochozoa</taxon>
        <taxon>Mollusca</taxon>
        <taxon>Bivalvia</taxon>
        <taxon>Autobranchia</taxon>
        <taxon>Pteriomorphia</taxon>
        <taxon>Ostreida</taxon>
        <taxon>Ostreoidea</taxon>
        <taxon>Ostreidae</taxon>
        <taxon>Crassostrea</taxon>
    </lineage>
</organism>
<protein>
    <submittedName>
        <fullName evidence="7">Lipoma HMGIC fusion partner-like 3 protein isoform X1</fullName>
    </submittedName>
</protein>
<evidence type="ECO:0000256" key="1">
    <source>
        <dbReference type="ARBA" id="ARBA00004141"/>
    </source>
</evidence>
<dbReference type="PANTHER" id="PTHR12489">
    <property type="entry name" value="LIPOMA HMGIC FUSION PARTNER-LIKE PROTEIN"/>
    <property type="match status" value="1"/>
</dbReference>
<dbReference type="GeneID" id="111106822"/>
<keyword evidence="4 5" id="KW-0472">Membrane</keyword>
<proteinExistence type="predicted"/>
<dbReference type="AlphaFoldDB" id="A0A8B8B224"/>
<dbReference type="OrthoDB" id="5873721at2759"/>
<feature type="transmembrane region" description="Helical" evidence="5">
    <location>
        <begin position="97"/>
        <end position="120"/>
    </location>
</feature>
<evidence type="ECO:0000256" key="5">
    <source>
        <dbReference type="SAM" id="Phobius"/>
    </source>
</evidence>
<evidence type="ECO:0000256" key="3">
    <source>
        <dbReference type="ARBA" id="ARBA00022989"/>
    </source>
</evidence>
<feature type="transmembrane region" description="Helical" evidence="5">
    <location>
        <begin position="23"/>
        <end position="46"/>
    </location>
</feature>
<dbReference type="Pfam" id="PF10242">
    <property type="entry name" value="L_HMGIC_fpl"/>
    <property type="match status" value="1"/>
</dbReference>
<dbReference type="KEGG" id="cvn:111106822"/>
<dbReference type="InterPro" id="IPR019372">
    <property type="entry name" value="LHFPL"/>
</dbReference>
<keyword evidence="3 5" id="KW-1133">Transmembrane helix</keyword>
<evidence type="ECO:0000256" key="2">
    <source>
        <dbReference type="ARBA" id="ARBA00022692"/>
    </source>
</evidence>
<feature type="transmembrane region" description="Helical" evidence="5">
    <location>
        <begin position="178"/>
        <end position="201"/>
    </location>
</feature>
<name>A0A8B8B224_CRAVI</name>
<gene>
    <name evidence="7" type="primary">LOC111106822</name>
</gene>
<keyword evidence="6" id="KW-1185">Reference proteome</keyword>
<dbReference type="Gene3D" id="1.20.140.150">
    <property type="match status" value="1"/>
</dbReference>
<dbReference type="Proteomes" id="UP000694844">
    <property type="component" value="Chromosome 8"/>
</dbReference>
<dbReference type="RefSeq" id="XP_022297356.1">
    <property type="nucleotide sequence ID" value="XM_022441648.1"/>
</dbReference>